<evidence type="ECO:0000313" key="1">
    <source>
        <dbReference type="EMBL" id="KKL52797.1"/>
    </source>
</evidence>
<dbReference type="AlphaFoldDB" id="A0A0F9FP58"/>
<dbReference type="EMBL" id="LAZR01031766">
    <property type="protein sequence ID" value="KKL52797.1"/>
    <property type="molecule type" value="Genomic_DNA"/>
</dbReference>
<accession>A0A0F9FP58</accession>
<name>A0A0F9FP58_9ZZZZ</name>
<reference evidence="1" key="1">
    <citation type="journal article" date="2015" name="Nature">
        <title>Complex archaea that bridge the gap between prokaryotes and eukaryotes.</title>
        <authorList>
            <person name="Spang A."/>
            <person name="Saw J.H."/>
            <person name="Jorgensen S.L."/>
            <person name="Zaremba-Niedzwiedzka K."/>
            <person name="Martijn J."/>
            <person name="Lind A.E."/>
            <person name="van Eijk R."/>
            <person name="Schleper C."/>
            <person name="Guy L."/>
            <person name="Ettema T.J."/>
        </authorList>
    </citation>
    <scope>NUCLEOTIDE SEQUENCE</scope>
</reference>
<feature type="non-terminal residue" evidence="1">
    <location>
        <position position="1"/>
    </location>
</feature>
<sequence length="43" mass="4804">SVGHLFIRGWDGQMDGCLGKIWMDPTILKTNAESDARRTTVRA</sequence>
<comment type="caution">
    <text evidence="1">The sequence shown here is derived from an EMBL/GenBank/DDBJ whole genome shotgun (WGS) entry which is preliminary data.</text>
</comment>
<gene>
    <name evidence="1" type="ORF">LCGC14_2281890</name>
</gene>
<protein>
    <submittedName>
        <fullName evidence="1">Uncharacterized protein</fullName>
    </submittedName>
</protein>
<organism evidence="1">
    <name type="scientific">marine sediment metagenome</name>
    <dbReference type="NCBI Taxonomy" id="412755"/>
    <lineage>
        <taxon>unclassified sequences</taxon>
        <taxon>metagenomes</taxon>
        <taxon>ecological metagenomes</taxon>
    </lineage>
</organism>
<proteinExistence type="predicted"/>